<sequence>MFHKLHTMKKVLITIAIVFVVLLISAAAVPYIFKDQIVAKVKSVINEKVNAKVDFKEFDLTLIRSFPKMGIRLNDLSVIGVDSFAQDTLANIKQLQLDLNLMSVIKGETYEINAVSLQEPTILAKVLKSGKANWDIMKPDSAAKPSDTASTAFKAALEKYSIEKGKITYDDASLNFFLQAENLNHSGTGNFTQDIFTLTTLSDIEKLTVKYGGIPYLNGVVLDASLPLEMDMKQMKFTFGENKIKLNELVLSAVGYLAMPNQTDMVMDLKFDAQQSDLKNFLSLIPAIYTANFKNMEATGKFGVDGVVKGTYNEKTIPTFNLNLGIVDGRIKYPSLPSAINNIQVKANIANPDGVLDHTVVNIPAFHLEFGKAPLDGRLLVKNPVSDPFVDMALKGNLDLKQLTTIFPLKDMTISGVLLADVQAAGRKSSIDKGQYQDFKASGQMQATNFVYAGKNVPMPVSITSAKMTFSPKNITLSNLVAKLGKSDFAASGSINNYLNYVFKKNQLLEGNFNLASNYIDVNELMGPKATEETKKDEVPLTVFEVPANINFNMALKANQLKYDKYDVKNAKGALQVKDRTVYFKNLGLDMVGGTIKMNGSYATINPKKPKVDVDFGMEKIDIQQAFNAFNTVKLLAPIAQYAKGSFSTNLKFNSDLDEKMMPIYSSINAEGLANIIQAVVDGFEPVTKLANTLGATELKKLEVNDLKTKFKIDNGRLIVAPFDIKVKGVSMNVQGSNGIDQSMDYALILNVPRAMLGTKANEAANSAMAALNSKLGTNVSMGETIKINADLLGTFLKPNIKLKYGAGEGSAGSAAKAVVNQVVAEKKAELEAKVKEQVDTLKKKAVDKATTEIGNKLKGLFNKKKKDTL</sequence>
<keyword evidence="2" id="KW-1185">Reference proteome</keyword>
<evidence type="ECO:0000313" key="1">
    <source>
        <dbReference type="EMBL" id="SOD18830.1"/>
    </source>
</evidence>
<dbReference type="Proteomes" id="UP000219281">
    <property type="component" value="Unassembled WGS sequence"/>
</dbReference>
<dbReference type="EMBL" id="OCMT01000003">
    <property type="protein sequence ID" value="SOD18830.1"/>
    <property type="molecule type" value="Genomic_DNA"/>
</dbReference>
<protein>
    <submittedName>
        <fullName evidence="1">AsmA-like C-terminal region</fullName>
    </submittedName>
</protein>
<name>A0A286AA95_9SPHI</name>
<dbReference type="GO" id="GO:0090313">
    <property type="term" value="P:regulation of protein targeting to membrane"/>
    <property type="evidence" value="ECO:0007669"/>
    <property type="project" value="TreeGrafter"/>
</dbReference>
<gene>
    <name evidence="1" type="ORF">SAMN06297358_3207</name>
</gene>
<dbReference type="InterPro" id="IPR052894">
    <property type="entry name" value="AsmA-related"/>
</dbReference>
<reference evidence="2" key="1">
    <citation type="submission" date="2017-09" db="EMBL/GenBank/DDBJ databases">
        <authorList>
            <person name="Varghese N."/>
            <person name="Submissions S."/>
        </authorList>
    </citation>
    <scope>NUCLEOTIDE SEQUENCE [LARGE SCALE GENOMIC DNA]</scope>
    <source>
        <strain evidence="2">CGMCC 1.12803</strain>
    </source>
</reference>
<dbReference type="AlphaFoldDB" id="A0A286AA95"/>
<dbReference type="PANTHER" id="PTHR30441">
    <property type="entry name" value="DUF748 DOMAIN-CONTAINING PROTEIN"/>
    <property type="match status" value="1"/>
</dbReference>
<dbReference type="GO" id="GO:0005886">
    <property type="term" value="C:plasma membrane"/>
    <property type="evidence" value="ECO:0007669"/>
    <property type="project" value="TreeGrafter"/>
</dbReference>
<proteinExistence type="predicted"/>
<dbReference type="PANTHER" id="PTHR30441:SF8">
    <property type="entry name" value="DUF748 DOMAIN-CONTAINING PROTEIN"/>
    <property type="match status" value="1"/>
</dbReference>
<accession>A0A286AA95</accession>
<organism evidence="1 2">
    <name type="scientific">Pedobacter xixiisoli</name>
    <dbReference type="NCBI Taxonomy" id="1476464"/>
    <lineage>
        <taxon>Bacteria</taxon>
        <taxon>Pseudomonadati</taxon>
        <taxon>Bacteroidota</taxon>
        <taxon>Sphingobacteriia</taxon>
        <taxon>Sphingobacteriales</taxon>
        <taxon>Sphingobacteriaceae</taxon>
        <taxon>Pedobacter</taxon>
    </lineage>
</organism>
<evidence type="ECO:0000313" key="2">
    <source>
        <dbReference type="Proteomes" id="UP000219281"/>
    </source>
</evidence>